<dbReference type="Gene3D" id="2.40.50.140">
    <property type="entry name" value="Nucleic acid-binding proteins"/>
    <property type="match status" value="1"/>
</dbReference>
<dbReference type="EMBL" id="LSDT01000002">
    <property type="protein sequence ID" value="KXB93147.1"/>
    <property type="molecule type" value="Genomic_DNA"/>
</dbReference>
<dbReference type="PROSITE" id="PS50126">
    <property type="entry name" value="S1"/>
    <property type="match status" value="1"/>
</dbReference>
<organism evidence="3 4">
    <name type="scientific">Megasphaera hutchinsoni</name>
    <dbReference type="NCBI Taxonomy" id="1588748"/>
    <lineage>
        <taxon>Bacteria</taxon>
        <taxon>Bacillati</taxon>
        <taxon>Bacillota</taxon>
        <taxon>Negativicutes</taxon>
        <taxon>Veillonellales</taxon>
        <taxon>Veillonellaceae</taxon>
        <taxon>Megasphaera</taxon>
    </lineage>
</organism>
<reference evidence="4" key="1">
    <citation type="submission" date="2016-01" db="EMBL/GenBank/DDBJ databases">
        <authorList>
            <person name="Mitreva M."/>
            <person name="Pepin K.H."/>
            <person name="Mihindukulasuriya K.A."/>
            <person name="Fulton R."/>
            <person name="Fronick C."/>
            <person name="O'Laughlin M."/>
            <person name="Miner T."/>
            <person name="Herter B."/>
            <person name="Rosa B.A."/>
            <person name="Cordes M."/>
            <person name="Tomlinson C."/>
            <person name="Wollam A."/>
            <person name="Palsikar V.B."/>
            <person name="Mardis E.R."/>
            <person name="Wilson R.K."/>
        </authorList>
    </citation>
    <scope>NUCLEOTIDE SEQUENCE [LARGE SCALE GENOMIC DNA]</scope>
    <source>
        <strain evidence="4">KA00182</strain>
    </source>
</reference>
<dbReference type="SMART" id="SM00316">
    <property type="entry name" value="S1"/>
    <property type="match status" value="1"/>
</dbReference>
<dbReference type="PANTHER" id="PTHR10724">
    <property type="entry name" value="30S RIBOSOMAL PROTEIN S1"/>
    <property type="match status" value="1"/>
</dbReference>
<protein>
    <submittedName>
        <fullName evidence="3">Putative general stress protein 13</fullName>
    </submittedName>
</protein>
<dbReference type="CDD" id="cd05692">
    <property type="entry name" value="S1_RPS1_repeat_hs4"/>
    <property type="match status" value="1"/>
</dbReference>
<dbReference type="Pfam" id="PF00575">
    <property type="entry name" value="S1"/>
    <property type="match status" value="1"/>
</dbReference>
<dbReference type="STRING" id="1588748.HMPREF3182_00064"/>
<dbReference type="InterPro" id="IPR003029">
    <property type="entry name" value="S1_domain"/>
</dbReference>
<dbReference type="NCBIfam" id="NF006363">
    <property type="entry name" value="PRK08582.1"/>
    <property type="match status" value="1"/>
</dbReference>
<dbReference type="PATRIC" id="fig|1588748.3.peg.63"/>
<dbReference type="GO" id="GO:0003729">
    <property type="term" value="F:mRNA binding"/>
    <property type="evidence" value="ECO:0007669"/>
    <property type="project" value="TreeGrafter"/>
</dbReference>
<dbReference type="GO" id="GO:0003735">
    <property type="term" value="F:structural constituent of ribosome"/>
    <property type="evidence" value="ECO:0007669"/>
    <property type="project" value="TreeGrafter"/>
</dbReference>
<name>A0A134CLZ1_9FIRM</name>
<comment type="caution">
    <text evidence="3">The sequence shown here is derived from an EMBL/GenBank/DDBJ whole genome shotgun (WGS) entry which is preliminary data.</text>
</comment>
<feature type="domain" description="S1 motif" evidence="2">
    <location>
        <begin position="6"/>
        <end position="74"/>
    </location>
</feature>
<feature type="region of interest" description="Disordered" evidence="1">
    <location>
        <begin position="74"/>
        <end position="107"/>
    </location>
</feature>
<keyword evidence="4" id="KW-1185">Reference proteome</keyword>
<evidence type="ECO:0000256" key="1">
    <source>
        <dbReference type="SAM" id="MobiDB-lite"/>
    </source>
</evidence>
<dbReference type="SUPFAM" id="SSF50249">
    <property type="entry name" value="Nucleic acid-binding proteins"/>
    <property type="match status" value="1"/>
</dbReference>
<dbReference type="AlphaFoldDB" id="A0A134CLZ1"/>
<evidence type="ECO:0000313" key="3">
    <source>
        <dbReference type="EMBL" id="KXB93147.1"/>
    </source>
</evidence>
<dbReference type="InterPro" id="IPR050437">
    <property type="entry name" value="Ribos_protein_bS1-like"/>
</dbReference>
<sequence length="141" mass="15878">MTIEVGKVFEGIVTGITKFGAFVELPDKKVGLVHISEVANEYVKDVHDFLKVQDKVQVKVLAIDEKGKIGLSIKQAQSAPERKAVRPHREFHTNGEHRHVSTSSSFEDRLSKFLKESDERLMDLKRNTESKRGGRGARHAD</sequence>
<proteinExistence type="predicted"/>
<feature type="region of interest" description="Disordered" evidence="1">
    <location>
        <begin position="121"/>
        <end position="141"/>
    </location>
</feature>
<accession>A0A134CLZ1</accession>
<dbReference type="RefSeq" id="WP_062484843.1">
    <property type="nucleotide sequence ID" value="NZ_KQ960925.1"/>
</dbReference>
<dbReference type="Proteomes" id="UP000070160">
    <property type="component" value="Unassembled WGS sequence"/>
</dbReference>
<gene>
    <name evidence="3" type="ORF">HMPREF3182_00064</name>
</gene>
<dbReference type="InterPro" id="IPR012340">
    <property type="entry name" value="NA-bd_OB-fold"/>
</dbReference>
<dbReference type="GO" id="GO:0006412">
    <property type="term" value="P:translation"/>
    <property type="evidence" value="ECO:0007669"/>
    <property type="project" value="TreeGrafter"/>
</dbReference>
<evidence type="ECO:0000259" key="2">
    <source>
        <dbReference type="PROSITE" id="PS50126"/>
    </source>
</evidence>
<feature type="compositionally biased region" description="Basic and acidic residues" evidence="1">
    <location>
        <begin position="80"/>
        <end position="99"/>
    </location>
</feature>
<evidence type="ECO:0000313" key="4">
    <source>
        <dbReference type="Proteomes" id="UP000070160"/>
    </source>
</evidence>